<feature type="domain" description="Pectinesterase inhibitor" evidence="4">
    <location>
        <begin position="1"/>
        <end position="136"/>
    </location>
</feature>
<gene>
    <name evidence="5" type="ORF">KIW84_042380</name>
</gene>
<dbReference type="Pfam" id="PF04043">
    <property type="entry name" value="PMEI"/>
    <property type="match status" value="1"/>
</dbReference>
<dbReference type="GO" id="GO:0005576">
    <property type="term" value="C:extracellular region"/>
    <property type="evidence" value="ECO:0007669"/>
    <property type="project" value="UniProtKB-ARBA"/>
</dbReference>
<dbReference type="Gramene" id="Psat04G0238000-T1">
    <property type="protein sequence ID" value="KAI5417741.1"/>
    <property type="gene ID" value="KIW84_042380"/>
</dbReference>
<evidence type="ECO:0000256" key="3">
    <source>
        <dbReference type="ARBA" id="ARBA00038471"/>
    </source>
</evidence>
<dbReference type="Proteomes" id="UP001058974">
    <property type="component" value="Chromosome 4"/>
</dbReference>
<dbReference type="AlphaFoldDB" id="A0A9D5ASI3"/>
<dbReference type="SMART" id="SM00856">
    <property type="entry name" value="PMEI"/>
    <property type="match status" value="1"/>
</dbReference>
<proteinExistence type="inferred from homology"/>
<dbReference type="NCBIfam" id="TIGR01614">
    <property type="entry name" value="PME_inhib"/>
    <property type="match status" value="1"/>
</dbReference>
<comment type="similarity">
    <text evidence="3">Belongs to the PMEI family.</text>
</comment>
<evidence type="ECO:0000259" key="4">
    <source>
        <dbReference type="SMART" id="SM00856"/>
    </source>
</evidence>
<dbReference type="InterPro" id="IPR006501">
    <property type="entry name" value="Pectinesterase_inhib_dom"/>
</dbReference>
<evidence type="ECO:0000313" key="5">
    <source>
        <dbReference type="EMBL" id="KAI5417741.1"/>
    </source>
</evidence>
<dbReference type="Gene3D" id="1.20.140.40">
    <property type="entry name" value="Invertase/pectin methylesterase inhibitor family protein"/>
    <property type="match status" value="1"/>
</dbReference>
<accession>A0A9D5ASI3</accession>
<evidence type="ECO:0000256" key="2">
    <source>
        <dbReference type="ARBA" id="ARBA00023157"/>
    </source>
</evidence>
<evidence type="ECO:0000256" key="1">
    <source>
        <dbReference type="ARBA" id="ARBA00022729"/>
    </source>
</evidence>
<feature type="non-terminal residue" evidence="5">
    <location>
        <position position="1"/>
    </location>
</feature>
<dbReference type="InterPro" id="IPR035513">
    <property type="entry name" value="Invertase/methylesterase_inhib"/>
</dbReference>
<protein>
    <recommendedName>
        <fullName evidence="4">Pectinesterase inhibitor domain-containing protein</fullName>
    </recommendedName>
</protein>
<dbReference type="PANTHER" id="PTHR36710:SF15">
    <property type="entry name" value="INVERTASE INHIBITOR"/>
    <property type="match status" value="1"/>
</dbReference>
<keyword evidence="2" id="KW-1015">Disulfide bond</keyword>
<dbReference type="GO" id="GO:0004857">
    <property type="term" value="F:enzyme inhibitor activity"/>
    <property type="evidence" value="ECO:0007669"/>
    <property type="project" value="InterPro"/>
</dbReference>
<comment type="caution">
    <text evidence="5">The sequence shown here is derived from an EMBL/GenBank/DDBJ whole genome shotgun (WGS) entry which is preliminary data.</text>
</comment>
<dbReference type="InterPro" id="IPR034088">
    <property type="entry name" value="Pla_a_1-like"/>
</dbReference>
<dbReference type="EMBL" id="JAMSHJ010000004">
    <property type="protein sequence ID" value="KAI5417741.1"/>
    <property type="molecule type" value="Genomic_DNA"/>
</dbReference>
<keyword evidence="1" id="KW-0732">Signal</keyword>
<sequence>SMILSYSLCSTALPVIPVSRATNLQGLAVIAMELALENVTSTLATIEKLLGNESLDSYALGCLTDCLELYSDAVWTIVSSVDVFLSGNYEVSKTWMSLVMEAASTCQKGFEEKGRVSLLTEENYNLFQLCGIALCIIHMSTPVTANAIPF</sequence>
<evidence type="ECO:0000313" key="6">
    <source>
        <dbReference type="Proteomes" id="UP001058974"/>
    </source>
</evidence>
<organism evidence="5 6">
    <name type="scientific">Pisum sativum</name>
    <name type="common">Garden pea</name>
    <name type="synonym">Lathyrus oleraceus</name>
    <dbReference type="NCBI Taxonomy" id="3888"/>
    <lineage>
        <taxon>Eukaryota</taxon>
        <taxon>Viridiplantae</taxon>
        <taxon>Streptophyta</taxon>
        <taxon>Embryophyta</taxon>
        <taxon>Tracheophyta</taxon>
        <taxon>Spermatophyta</taxon>
        <taxon>Magnoliopsida</taxon>
        <taxon>eudicotyledons</taxon>
        <taxon>Gunneridae</taxon>
        <taxon>Pentapetalae</taxon>
        <taxon>rosids</taxon>
        <taxon>fabids</taxon>
        <taxon>Fabales</taxon>
        <taxon>Fabaceae</taxon>
        <taxon>Papilionoideae</taxon>
        <taxon>50 kb inversion clade</taxon>
        <taxon>NPAAA clade</taxon>
        <taxon>Hologalegina</taxon>
        <taxon>IRL clade</taxon>
        <taxon>Fabeae</taxon>
        <taxon>Lathyrus</taxon>
    </lineage>
</organism>
<name>A0A9D5ASI3_PEA</name>
<dbReference type="FunFam" id="1.20.140.40:FF:000002">
    <property type="entry name" value="Putative invertase inhibitor"/>
    <property type="match status" value="1"/>
</dbReference>
<dbReference type="CDD" id="cd15795">
    <property type="entry name" value="PMEI-Pla_a_1_like"/>
    <property type="match status" value="1"/>
</dbReference>
<dbReference type="SUPFAM" id="SSF101148">
    <property type="entry name" value="Plant invertase/pectin methylesterase inhibitor"/>
    <property type="match status" value="1"/>
</dbReference>
<reference evidence="5 6" key="1">
    <citation type="journal article" date="2022" name="Nat. Genet.">
        <title>Improved pea reference genome and pan-genome highlight genomic features and evolutionary characteristics.</title>
        <authorList>
            <person name="Yang T."/>
            <person name="Liu R."/>
            <person name="Luo Y."/>
            <person name="Hu S."/>
            <person name="Wang D."/>
            <person name="Wang C."/>
            <person name="Pandey M.K."/>
            <person name="Ge S."/>
            <person name="Xu Q."/>
            <person name="Li N."/>
            <person name="Li G."/>
            <person name="Huang Y."/>
            <person name="Saxena R.K."/>
            <person name="Ji Y."/>
            <person name="Li M."/>
            <person name="Yan X."/>
            <person name="He Y."/>
            <person name="Liu Y."/>
            <person name="Wang X."/>
            <person name="Xiang C."/>
            <person name="Varshney R.K."/>
            <person name="Ding H."/>
            <person name="Gao S."/>
            <person name="Zong X."/>
        </authorList>
    </citation>
    <scope>NUCLEOTIDE SEQUENCE [LARGE SCALE GENOMIC DNA]</scope>
    <source>
        <strain evidence="5 6">cv. Zhongwan 6</strain>
    </source>
</reference>
<keyword evidence="6" id="KW-1185">Reference proteome</keyword>
<dbReference type="InterPro" id="IPR052421">
    <property type="entry name" value="PCW_Enzyme_Inhibitor"/>
</dbReference>
<dbReference type="PANTHER" id="PTHR36710">
    <property type="entry name" value="PECTINESTERASE INHIBITOR-LIKE"/>
    <property type="match status" value="1"/>
</dbReference>